<comment type="similarity">
    <text evidence="9">Belongs to the cyclophilin-type PPIase family. PPIL4 subfamily.</text>
</comment>
<evidence type="ECO:0000256" key="7">
    <source>
        <dbReference type="ARBA" id="ARBA00023242"/>
    </source>
</evidence>
<dbReference type="InterPro" id="IPR035538">
    <property type="entry name" value="Cyclophilin_PPIL4"/>
</dbReference>
<dbReference type="InterPro" id="IPR029000">
    <property type="entry name" value="Cyclophilin-like_dom_sf"/>
</dbReference>
<accession>A9UW42</accession>
<evidence type="ECO:0000256" key="5">
    <source>
        <dbReference type="ARBA" id="ARBA00023110"/>
    </source>
</evidence>
<evidence type="ECO:0000256" key="8">
    <source>
        <dbReference type="PROSITE-ProRule" id="PRU00176"/>
    </source>
</evidence>
<dbReference type="FunFam" id="3.30.70.330:FF:000287">
    <property type="entry name" value="Peptidyl-prolyl cis-trans isomerase"/>
    <property type="match status" value="1"/>
</dbReference>
<feature type="domain" description="RRM" evidence="11">
    <location>
        <begin position="253"/>
        <end position="331"/>
    </location>
</feature>
<dbReference type="OMA" id="APKCCEN"/>
<dbReference type="eggNOG" id="KOG0415">
    <property type="taxonomic scope" value="Eukaryota"/>
</dbReference>
<evidence type="ECO:0000313" key="13">
    <source>
        <dbReference type="Proteomes" id="UP000001357"/>
    </source>
</evidence>
<evidence type="ECO:0000259" key="11">
    <source>
        <dbReference type="PROSITE" id="PS50102"/>
    </source>
</evidence>
<keyword evidence="6 9" id="KW-0413">Isomerase</keyword>
<name>A9UW42_MONBE</name>
<dbReference type="Pfam" id="PF00160">
    <property type="entry name" value="Pro_isomerase"/>
    <property type="match status" value="1"/>
</dbReference>
<evidence type="ECO:0000256" key="1">
    <source>
        <dbReference type="ARBA" id="ARBA00000971"/>
    </source>
</evidence>
<evidence type="ECO:0000256" key="2">
    <source>
        <dbReference type="ARBA" id="ARBA00002388"/>
    </source>
</evidence>
<dbReference type="PROSITE" id="PS50102">
    <property type="entry name" value="RRM"/>
    <property type="match status" value="1"/>
</dbReference>
<dbReference type="GO" id="GO:0003755">
    <property type="term" value="F:peptidyl-prolyl cis-trans isomerase activity"/>
    <property type="evidence" value="ECO:0007669"/>
    <property type="project" value="UniProtKB-UniRule"/>
</dbReference>
<dbReference type="PANTHER" id="PTHR45843">
    <property type="entry name" value="PEPTIDYL-PROLYL CIS-TRANS ISOMERASE-LIKE 4"/>
    <property type="match status" value="1"/>
</dbReference>
<evidence type="ECO:0000256" key="6">
    <source>
        <dbReference type="ARBA" id="ARBA00023235"/>
    </source>
</evidence>
<dbReference type="InterPro" id="IPR002130">
    <property type="entry name" value="Cyclophilin-type_PPIase_dom"/>
</dbReference>
<evidence type="ECO:0000256" key="9">
    <source>
        <dbReference type="RuleBase" id="RU365081"/>
    </source>
</evidence>
<dbReference type="InParanoid" id="A9UW42"/>
<dbReference type="GeneID" id="5889989"/>
<dbReference type="GO" id="GO:0005634">
    <property type="term" value="C:nucleus"/>
    <property type="evidence" value="ECO:0000318"/>
    <property type="project" value="GO_Central"/>
</dbReference>
<gene>
    <name evidence="12" type="ORF">MONBRDRAFT_16038</name>
</gene>
<dbReference type="InterPro" id="IPR000504">
    <property type="entry name" value="RRM_dom"/>
</dbReference>
<dbReference type="InterPro" id="IPR035979">
    <property type="entry name" value="RBD_domain_sf"/>
</dbReference>
<dbReference type="FunCoup" id="A9UW42">
    <property type="interactions" value="1943"/>
</dbReference>
<evidence type="ECO:0000256" key="3">
    <source>
        <dbReference type="ARBA" id="ARBA00004123"/>
    </source>
</evidence>
<evidence type="ECO:0000259" key="10">
    <source>
        <dbReference type="PROSITE" id="PS50072"/>
    </source>
</evidence>
<organism evidence="12 13">
    <name type="scientific">Monosiga brevicollis</name>
    <name type="common">Choanoflagellate</name>
    <dbReference type="NCBI Taxonomy" id="81824"/>
    <lineage>
        <taxon>Eukaryota</taxon>
        <taxon>Choanoflagellata</taxon>
        <taxon>Craspedida</taxon>
        <taxon>Salpingoecidae</taxon>
        <taxon>Monosiga</taxon>
    </lineage>
</organism>
<proteinExistence type="inferred from homology"/>
<dbReference type="PANTHER" id="PTHR45843:SF1">
    <property type="entry name" value="PEPTIDYL-PROLYL CIS-TRANS ISOMERASE-LIKE 4"/>
    <property type="match status" value="1"/>
</dbReference>
<dbReference type="InterPro" id="IPR035542">
    <property type="entry name" value="CRIP"/>
</dbReference>
<dbReference type="CDD" id="cd01921">
    <property type="entry name" value="cyclophilin_RRM"/>
    <property type="match status" value="1"/>
</dbReference>
<evidence type="ECO:0000256" key="4">
    <source>
        <dbReference type="ARBA" id="ARBA00022884"/>
    </source>
</evidence>
<dbReference type="SUPFAM" id="SSF54928">
    <property type="entry name" value="RNA-binding domain, RBD"/>
    <property type="match status" value="1"/>
</dbReference>
<dbReference type="SUPFAM" id="SSF50891">
    <property type="entry name" value="Cyclophilin-like"/>
    <property type="match status" value="1"/>
</dbReference>
<evidence type="ECO:0000313" key="12">
    <source>
        <dbReference type="EMBL" id="EDQ90496.1"/>
    </source>
</evidence>
<dbReference type="PRINTS" id="PR00153">
    <property type="entry name" value="CSAPPISMRASE"/>
</dbReference>
<dbReference type="EMBL" id="CH991547">
    <property type="protein sequence ID" value="EDQ90496.1"/>
    <property type="molecule type" value="Genomic_DNA"/>
</dbReference>
<dbReference type="Gene3D" id="3.30.70.330">
    <property type="match status" value="1"/>
</dbReference>
<dbReference type="Gene3D" id="2.40.100.10">
    <property type="entry name" value="Cyclophilin-like"/>
    <property type="match status" value="1"/>
</dbReference>
<feature type="domain" description="PPIase cyclophilin-type" evidence="10">
    <location>
        <begin position="1"/>
        <end position="162"/>
    </location>
</feature>
<dbReference type="EC" id="5.2.1.8" evidence="9"/>
<comment type="catalytic activity">
    <reaction evidence="1 9">
        <text>[protein]-peptidylproline (omega=180) = [protein]-peptidylproline (omega=0)</text>
        <dbReference type="Rhea" id="RHEA:16237"/>
        <dbReference type="Rhea" id="RHEA-COMP:10747"/>
        <dbReference type="Rhea" id="RHEA-COMP:10748"/>
        <dbReference type="ChEBI" id="CHEBI:83833"/>
        <dbReference type="ChEBI" id="CHEBI:83834"/>
        <dbReference type="EC" id="5.2.1.8"/>
    </reaction>
</comment>
<dbReference type="AlphaFoldDB" id="A9UW42"/>
<dbReference type="SMART" id="SM00360">
    <property type="entry name" value="RRM"/>
    <property type="match status" value="1"/>
</dbReference>
<protein>
    <recommendedName>
        <fullName evidence="9">Peptidyl-prolyl cis-trans isomerase</fullName>
        <shortName evidence="9">PPIase</shortName>
        <ecNumber evidence="9">5.2.1.8</ecNumber>
    </recommendedName>
</protein>
<comment type="function">
    <text evidence="2 9">PPIases accelerate the folding of proteins. It catalyzes the cis-trans isomerization of proline imidic peptide bonds in oligopeptides.</text>
</comment>
<dbReference type="Proteomes" id="UP000001357">
    <property type="component" value="Unassembled WGS sequence"/>
</dbReference>
<keyword evidence="4 8" id="KW-0694">RNA-binding</keyword>
<comment type="subcellular location">
    <subcellularLocation>
        <location evidence="3 9">Nucleus</location>
    </subcellularLocation>
</comment>
<dbReference type="KEGG" id="mbr:MONBRDRAFT_16038"/>
<dbReference type="InterPro" id="IPR012677">
    <property type="entry name" value="Nucleotide-bd_a/b_plait_sf"/>
</dbReference>
<dbReference type="FunFam" id="2.40.100.10:FF:000015">
    <property type="entry name" value="Peptidyl-prolyl cis-trans isomerase"/>
    <property type="match status" value="1"/>
</dbReference>
<dbReference type="InterPro" id="IPR020892">
    <property type="entry name" value="Cyclophilin-type_PPIase_CS"/>
</dbReference>
<keyword evidence="5 9" id="KW-0697">Rotamase</keyword>
<keyword evidence="7 9" id="KW-0539">Nucleus</keyword>
<dbReference type="GO" id="GO:0003723">
    <property type="term" value="F:RNA binding"/>
    <property type="evidence" value="ECO:0007669"/>
    <property type="project" value="UniProtKB-UniRule"/>
</dbReference>
<dbReference type="RefSeq" id="XP_001744547.1">
    <property type="nucleotide sequence ID" value="XM_001744495.1"/>
</dbReference>
<dbReference type="PROSITE" id="PS50072">
    <property type="entry name" value="CSA_PPIASE_2"/>
    <property type="match status" value="1"/>
</dbReference>
<reference evidence="12 13" key="1">
    <citation type="journal article" date="2008" name="Nature">
        <title>The genome of the choanoflagellate Monosiga brevicollis and the origin of metazoans.</title>
        <authorList>
            <consortium name="JGI Sequencing"/>
            <person name="King N."/>
            <person name="Westbrook M.J."/>
            <person name="Young S.L."/>
            <person name="Kuo A."/>
            <person name="Abedin M."/>
            <person name="Chapman J."/>
            <person name="Fairclough S."/>
            <person name="Hellsten U."/>
            <person name="Isogai Y."/>
            <person name="Letunic I."/>
            <person name="Marr M."/>
            <person name="Pincus D."/>
            <person name="Putnam N."/>
            <person name="Rokas A."/>
            <person name="Wright K.J."/>
            <person name="Zuzow R."/>
            <person name="Dirks W."/>
            <person name="Good M."/>
            <person name="Goodstein D."/>
            <person name="Lemons D."/>
            <person name="Li W."/>
            <person name="Lyons J.B."/>
            <person name="Morris A."/>
            <person name="Nichols S."/>
            <person name="Richter D.J."/>
            <person name="Salamov A."/>
            <person name="Bork P."/>
            <person name="Lim W.A."/>
            <person name="Manning G."/>
            <person name="Miller W.T."/>
            <person name="McGinnis W."/>
            <person name="Shapiro H."/>
            <person name="Tjian R."/>
            <person name="Grigoriev I.V."/>
            <person name="Rokhsar D."/>
        </authorList>
    </citation>
    <scope>NUCLEOTIDE SEQUENCE [LARGE SCALE GENOMIC DNA]</scope>
    <source>
        <strain evidence="13">MX1 / ATCC 50154</strain>
    </source>
</reference>
<keyword evidence="13" id="KW-1185">Reference proteome</keyword>
<dbReference type="PROSITE" id="PS00170">
    <property type="entry name" value="CSA_PPIASE_1"/>
    <property type="match status" value="1"/>
</dbReference>
<sequence>MAVLMETSLGDLEIDLYVDDCPMGVENFLKLCKCKYYNYSLFHRVVSHFVAQTGDPTGSGQGGSSVWGLIDGESKRFFPKNDQNRFKHTRRGQLSFVNDGNNRHGSQFFITLSDRLDSLDGHHSVFGEVAEESFAVLEKINRAVVDDKNQPYQDIRIRHTIVLDDPFPDPAGLPVPDKSPLPTKEQIEVCWPCPSAARSLAGRIGEDEKINEFEGMTEEEVEEIMRKREAAGRAQILEMIGDLPDADVKPPENILFVCKLNAVTTDEDLRLIFARFGKILSCEIIRDWKSGDSLQYAFIEFENAEDAEEAYFKMDNVLIDDRRIHVDFSQSVAKSSNYLLPRGWKLGGSKVRSIQNAFIRQLATLG</sequence>
<dbReference type="GO" id="GO:0006457">
    <property type="term" value="P:protein folding"/>
    <property type="evidence" value="ECO:0007669"/>
    <property type="project" value="InterPro"/>
</dbReference>
<dbReference type="STRING" id="81824.A9UW42"/>
<dbReference type="CDD" id="cd12235">
    <property type="entry name" value="RRM_PPIL4"/>
    <property type="match status" value="1"/>
</dbReference>
<dbReference type="Pfam" id="PF00076">
    <property type="entry name" value="RRM_1"/>
    <property type="match status" value="1"/>
</dbReference>